<sequence>MKLILNGLNGRYLRDLLEVAKDETARVDAAVAYATESELLFDWCWDNAIPLRYWGRFDDQVPVSIPVLEAFFARRSGRYTCQLVRKFHPKVIWWRGFGAYIGSANLTQSAWWNNVEAGVFLTEAEMSEEGHDRHLEIMFSEIDKHAAPLTSELMDLLRKRNSELSRRKKEQRSADDAFLNTTLVPHWDGLARVGRKTAKERERQEFLDEWASTLQTIRNIGAAISDKKVRPTWIGDDVPLGAQADQFLHAYYYNDVIGERGRSNYELLFAANRDDPDAAVTAAMEIWKKLPSSSHENRTLNTVAPMLRKAFSEGNLARLTEDEFVTALGGIHAASEYARRVRNLKVGLKDGPKYTIPEKVNALARHIYRAPERGGNPVLSTLDFILYGGSGAEVPHRLWDAMNDPKRRIELLGVSSLGEIVGWALPDVYPPRNGRTSKALRALGHDVRVHVD</sequence>
<dbReference type="SUPFAM" id="SSF56024">
    <property type="entry name" value="Phospholipase D/nuclease"/>
    <property type="match status" value="1"/>
</dbReference>
<dbReference type="EMBL" id="FPCK01000001">
    <property type="protein sequence ID" value="SFV31767.1"/>
    <property type="molecule type" value="Genomic_DNA"/>
</dbReference>
<organism evidence="1 2">
    <name type="scientific">Devosia crocina</name>
    <dbReference type="NCBI Taxonomy" id="429728"/>
    <lineage>
        <taxon>Bacteria</taxon>
        <taxon>Pseudomonadati</taxon>
        <taxon>Pseudomonadota</taxon>
        <taxon>Alphaproteobacteria</taxon>
        <taxon>Hyphomicrobiales</taxon>
        <taxon>Devosiaceae</taxon>
        <taxon>Devosia</taxon>
    </lineage>
</organism>
<proteinExistence type="predicted"/>
<accession>A0A1I7NAQ6</accession>
<dbReference type="AlphaFoldDB" id="A0A1I7NAQ6"/>
<reference evidence="1 2" key="1">
    <citation type="submission" date="2016-10" db="EMBL/GenBank/DDBJ databases">
        <authorList>
            <person name="de Groot N.N."/>
        </authorList>
    </citation>
    <scope>NUCLEOTIDE SEQUENCE [LARGE SCALE GENOMIC DNA]</scope>
    <source>
        <strain evidence="1 2">IPL20</strain>
    </source>
</reference>
<dbReference type="RefSeq" id="WP_210186396.1">
    <property type="nucleotide sequence ID" value="NZ_FPCK01000001.1"/>
</dbReference>
<protein>
    <recommendedName>
        <fullName evidence="3">PLD-like domain-containing protein</fullName>
    </recommendedName>
</protein>
<evidence type="ECO:0008006" key="3">
    <source>
        <dbReference type="Google" id="ProtNLM"/>
    </source>
</evidence>
<evidence type="ECO:0000313" key="1">
    <source>
        <dbReference type="EMBL" id="SFV31767.1"/>
    </source>
</evidence>
<keyword evidence="2" id="KW-1185">Reference proteome</keyword>
<evidence type="ECO:0000313" key="2">
    <source>
        <dbReference type="Proteomes" id="UP000199074"/>
    </source>
</evidence>
<dbReference type="Gene3D" id="3.30.870.10">
    <property type="entry name" value="Endonuclease Chain A"/>
    <property type="match status" value="1"/>
</dbReference>
<name>A0A1I7NAQ6_9HYPH</name>
<dbReference type="STRING" id="429728.SAMN05216456_1451"/>
<gene>
    <name evidence="1" type="ORF">SAMN05216456_1451</name>
</gene>
<dbReference type="CDD" id="cd09117">
    <property type="entry name" value="PLDc_Bfil_DEXD_like"/>
    <property type="match status" value="1"/>
</dbReference>
<dbReference type="Proteomes" id="UP000199074">
    <property type="component" value="Unassembled WGS sequence"/>
</dbReference>